<accession>A0A395GTL4</accession>
<feature type="non-terminal residue" evidence="1">
    <location>
        <position position="231"/>
    </location>
</feature>
<keyword evidence="2" id="KW-1185">Reference proteome</keyword>
<proteinExistence type="predicted"/>
<evidence type="ECO:0000313" key="1">
    <source>
        <dbReference type="EMBL" id="RAK98779.1"/>
    </source>
</evidence>
<gene>
    <name evidence="1" type="ORF">BO80DRAFT_321372</name>
</gene>
<protein>
    <submittedName>
        <fullName evidence="1">Uncharacterized protein</fullName>
    </submittedName>
</protein>
<dbReference type="Proteomes" id="UP000249402">
    <property type="component" value="Unassembled WGS sequence"/>
</dbReference>
<dbReference type="RefSeq" id="XP_025573107.1">
    <property type="nucleotide sequence ID" value="XM_025715131.1"/>
</dbReference>
<dbReference type="EMBL" id="KZ824451">
    <property type="protein sequence ID" value="RAK98779.1"/>
    <property type="molecule type" value="Genomic_DNA"/>
</dbReference>
<dbReference type="AlphaFoldDB" id="A0A395GTL4"/>
<dbReference type="VEuPathDB" id="FungiDB:BO80DRAFT_321372"/>
<evidence type="ECO:0000313" key="2">
    <source>
        <dbReference type="Proteomes" id="UP000249402"/>
    </source>
</evidence>
<sequence>RRAPRETMSPLTSTEIRDMYTPLPIPRRSAFKSLLDKKFEDLKHGIDEDSYLAFSGVTRSRFQDLETHRDSLGAQHVRLTYFPDIETLILKVPSEPHEKAHMAVGNAIRDQLRINMGVAFQEVMMIQSTKYYGRGETIKESDTSCKNVRLRSRVGDWPNWVIEGGMAASIQRLRGDASWWINHSRGEVQLVILVWIRPSRKTIMIETWVPERSILPPGPRTRARAAIPPVW</sequence>
<dbReference type="GeneID" id="37219996"/>
<organism evidence="1 2">
    <name type="scientific">Aspergillus ibericus CBS 121593</name>
    <dbReference type="NCBI Taxonomy" id="1448316"/>
    <lineage>
        <taxon>Eukaryota</taxon>
        <taxon>Fungi</taxon>
        <taxon>Dikarya</taxon>
        <taxon>Ascomycota</taxon>
        <taxon>Pezizomycotina</taxon>
        <taxon>Eurotiomycetes</taxon>
        <taxon>Eurotiomycetidae</taxon>
        <taxon>Eurotiales</taxon>
        <taxon>Aspergillaceae</taxon>
        <taxon>Aspergillus</taxon>
        <taxon>Aspergillus subgen. Circumdati</taxon>
    </lineage>
</organism>
<name>A0A395GTL4_9EURO</name>
<reference evidence="1 2" key="1">
    <citation type="submission" date="2018-02" db="EMBL/GenBank/DDBJ databases">
        <title>The genomes of Aspergillus section Nigri reveals drivers in fungal speciation.</title>
        <authorList>
            <consortium name="DOE Joint Genome Institute"/>
            <person name="Vesth T.C."/>
            <person name="Nybo J."/>
            <person name="Theobald S."/>
            <person name="Brandl J."/>
            <person name="Frisvad J.C."/>
            <person name="Nielsen K.F."/>
            <person name="Lyhne E.K."/>
            <person name="Kogle M.E."/>
            <person name="Kuo A."/>
            <person name="Riley R."/>
            <person name="Clum A."/>
            <person name="Nolan M."/>
            <person name="Lipzen A."/>
            <person name="Salamov A."/>
            <person name="Henrissat B."/>
            <person name="Wiebenga A."/>
            <person name="De vries R.P."/>
            <person name="Grigoriev I.V."/>
            <person name="Mortensen U.H."/>
            <person name="Andersen M.R."/>
            <person name="Baker S.E."/>
        </authorList>
    </citation>
    <scope>NUCLEOTIDE SEQUENCE [LARGE SCALE GENOMIC DNA]</scope>
    <source>
        <strain evidence="1 2">CBS 121593</strain>
    </source>
</reference>
<dbReference type="OrthoDB" id="76567at2759"/>
<feature type="non-terminal residue" evidence="1">
    <location>
        <position position="1"/>
    </location>
</feature>